<dbReference type="AlphaFoldDB" id="A0A8J6NWE5"/>
<dbReference type="Pfam" id="PF00211">
    <property type="entry name" value="Guanylate_cyc"/>
    <property type="match status" value="1"/>
</dbReference>
<dbReference type="InterPro" id="IPR050697">
    <property type="entry name" value="Adenylyl/Guanylyl_Cyclase_3/4"/>
</dbReference>
<gene>
    <name evidence="3" type="ORF">H8D96_18555</name>
</gene>
<proteinExistence type="predicted"/>
<dbReference type="InterPro" id="IPR008984">
    <property type="entry name" value="SMAD_FHA_dom_sf"/>
</dbReference>
<dbReference type="CDD" id="cd00060">
    <property type="entry name" value="FHA"/>
    <property type="match status" value="1"/>
</dbReference>
<evidence type="ECO:0000259" key="1">
    <source>
        <dbReference type="PROSITE" id="PS50006"/>
    </source>
</evidence>
<evidence type="ECO:0000313" key="3">
    <source>
        <dbReference type="EMBL" id="MBC8433918.1"/>
    </source>
</evidence>
<dbReference type="Pfam" id="PF00498">
    <property type="entry name" value="FHA"/>
    <property type="match status" value="1"/>
</dbReference>
<dbReference type="Gene3D" id="2.60.200.20">
    <property type="match status" value="1"/>
</dbReference>
<comment type="caution">
    <text evidence="3">The sequence shown here is derived from an EMBL/GenBank/DDBJ whole genome shotgun (WGS) entry which is preliminary data.</text>
</comment>
<feature type="domain" description="Guanylate cyclase" evidence="2">
    <location>
        <begin position="9"/>
        <end position="125"/>
    </location>
</feature>
<dbReference type="GO" id="GO:0004016">
    <property type="term" value="F:adenylate cyclase activity"/>
    <property type="evidence" value="ECO:0007669"/>
    <property type="project" value="UniProtKB-ARBA"/>
</dbReference>
<organism evidence="3 4">
    <name type="scientific">Candidatus Desulfatibia vada</name>
    <dbReference type="NCBI Taxonomy" id="2841696"/>
    <lineage>
        <taxon>Bacteria</taxon>
        <taxon>Pseudomonadati</taxon>
        <taxon>Thermodesulfobacteriota</taxon>
        <taxon>Desulfobacteria</taxon>
        <taxon>Desulfobacterales</taxon>
        <taxon>Desulfobacterales incertae sedis</taxon>
        <taxon>Candidatus Desulfatibia</taxon>
    </lineage>
</organism>
<sequence length="299" mass="33081">MTKKTGTLAILFADVAKSTQIYEALGNKDAKNLIDSCLSLLRKVTQHYQGKVIKEIGDEIMCVFPSALSALEAAKDMHQALEDMPPMDKPGFTSANIYIGIQYGPVIIEGGDVFGDAVNVAARMVALAKQRQTITTQETIDALPDGHAFDVHCIDKTTVKGKSGEMNIYEVIWEEQDLTVMMDESAESTVIKARLEVKCDNQIYEFDENRPSATLGRQIHNDVVVNDGRVSRTHARIEYRRGKFILIDQSSNGTYLLIQGKKSVIIKRDEAQLIGNGMIGLGREPTPESPKSIQYAIKM</sequence>
<dbReference type="GO" id="GO:0009190">
    <property type="term" value="P:cyclic nucleotide biosynthetic process"/>
    <property type="evidence" value="ECO:0007669"/>
    <property type="project" value="InterPro"/>
</dbReference>
<dbReference type="PROSITE" id="PS50006">
    <property type="entry name" value="FHA_DOMAIN"/>
    <property type="match status" value="1"/>
</dbReference>
<dbReference type="InterPro" id="IPR001054">
    <property type="entry name" value="A/G_cyclase"/>
</dbReference>
<dbReference type="PANTHER" id="PTHR43081">
    <property type="entry name" value="ADENYLATE CYCLASE, TERMINAL-DIFFERENTIATION SPECIFIC-RELATED"/>
    <property type="match status" value="1"/>
</dbReference>
<feature type="domain" description="FHA" evidence="1">
    <location>
        <begin position="213"/>
        <end position="256"/>
    </location>
</feature>
<dbReference type="PANTHER" id="PTHR43081:SF1">
    <property type="entry name" value="ADENYLATE CYCLASE, TERMINAL-DIFFERENTIATION SPECIFIC"/>
    <property type="match status" value="1"/>
</dbReference>
<dbReference type="InterPro" id="IPR029787">
    <property type="entry name" value="Nucleotide_cyclase"/>
</dbReference>
<reference evidence="3 4" key="1">
    <citation type="submission" date="2020-08" db="EMBL/GenBank/DDBJ databases">
        <title>Bridging the membrane lipid divide: bacteria of the FCB group superphylum have the potential to synthesize archaeal ether lipids.</title>
        <authorList>
            <person name="Villanueva L."/>
            <person name="Von Meijenfeldt F.A.B."/>
            <person name="Westbye A.B."/>
            <person name="Yadav S."/>
            <person name="Hopmans E.C."/>
            <person name="Dutilh B.E."/>
            <person name="Sinninghe Damste J.S."/>
        </authorList>
    </citation>
    <scope>NUCLEOTIDE SEQUENCE [LARGE SCALE GENOMIC DNA]</scope>
    <source>
        <strain evidence="3">NIOZ-UU17</strain>
    </source>
</reference>
<dbReference type="Gene3D" id="3.30.70.1230">
    <property type="entry name" value="Nucleotide cyclase"/>
    <property type="match status" value="1"/>
</dbReference>
<evidence type="ECO:0000259" key="2">
    <source>
        <dbReference type="PROSITE" id="PS50125"/>
    </source>
</evidence>
<dbReference type="SMART" id="SM00044">
    <property type="entry name" value="CYCc"/>
    <property type="match status" value="1"/>
</dbReference>
<name>A0A8J6NWE5_9BACT</name>
<accession>A0A8J6NWE5</accession>
<dbReference type="CDD" id="cd07302">
    <property type="entry name" value="CHD"/>
    <property type="match status" value="1"/>
</dbReference>
<dbReference type="InterPro" id="IPR000253">
    <property type="entry name" value="FHA_dom"/>
</dbReference>
<dbReference type="EMBL" id="JACNIG010000354">
    <property type="protein sequence ID" value="MBC8433918.1"/>
    <property type="molecule type" value="Genomic_DNA"/>
</dbReference>
<dbReference type="SMART" id="SM00240">
    <property type="entry name" value="FHA"/>
    <property type="match status" value="1"/>
</dbReference>
<dbReference type="SUPFAM" id="SSF55073">
    <property type="entry name" value="Nucleotide cyclase"/>
    <property type="match status" value="1"/>
</dbReference>
<dbReference type="Proteomes" id="UP000605201">
    <property type="component" value="Unassembled WGS sequence"/>
</dbReference>
<dbReference type="PROSITE" id="PS50125">
    <property type="entry name" value="GUANYLATE_CYCLASE_2"/>
    <property type="match status" value="1"/>
</dbReference>
<evidence type="ECO:0000313" key="4">
    <source>
        <dbReference type="Proteomes" id="UP000605201"/>
    </source>
</evidence>
<protein>
    <submittedName>
        <fullName evidence="3">Adenylate/guanylate cyclase domain-containing protein</fullName>
    </submittedName>
</protein>
<dbReference type="SUPFAM" id="SSF49879">
    <property type="entry name" value="SMAD/FHA domain"/>
    <property type="match status" value="1"/>
</dbReference>
<dbReference type="GO" id="GO:0035556">
    <property type="term" value="P:intracellular signal transduction"/>
    <property type="evidence" value="ECO:0007669"/>
    <property type="project" value="InterPro"/>
</dbReference>